<organism evidence="2 3">
    <name type="scientific">Mya arenaria</name>
    <name type="common">Soft-shell clam</name>
    <dbReference type="NCBI Taxonomy" id="6604"/>
    <lineage>
        <taxon>Eukaryota</taxon>
        <taxon>Metazoa</taxon>
        <taxon>Spiralia</taxon>
        <taxon>Lophotrochozoa</taxon>
        <taxon>Mollusca</taxon>
        <taxon>Bivalvia</taxon>
        <taxon>Autobranchia</taxon>
        <taxon>Heteroconchia</taxon>
        <taxon>Euheterodonta</taxon>
        <taxon>Imparidentia</taxon>
        <taxon>Neoheterodontei</taxon>
        <taxon>Myida</taxon>
        <taxon>Myoidea</taxon>
        <taxon>Myidae</taxon>
        <taxon>Mya</taxon>
    </lineage>
</organism>
<evidence type="ECO:0000313" key="2">
    <source>
        <dbReference type="EMBL" id="WAR02659.1"/>
    </source>
</evidence>
<gene>
    <name evidence="2" type="ORF">MAR_009217</name>
</gene>
<keyword evidence="3" id="KW-1185">Reference proteome</keyword>
<dbReference type="Pfam" id="PF10259">
    <property type="entry name" value="Rogdi_lz"/>
    <property type="match status" value="1"/>
</dbReference>
<reference evidence="2" key="1">
    <citation type="submission" date="2022-11" db="EMBL/GenBank/DDBJ databases">
        <title>Centuries of genome instability and evolution in soft-shell clam transmissible cancer (bioRxiv).</title>
        <authorList>
            <person name="Hart S.F.M."/>
            <person name="Yonemitsu M.A."/>
            <person name="Giersch R.M."/>
            <person name="Beal B.F."/>
            <person name="Arriagada G."/>
            <person name="Davis B.W."/>
            <person name="Ostrander E.A."/>
            <person name="Goff S.P."/>
            <person name="Metzger M.J."/>
        </authorList>
    </citation>
    <scope>NUCLEOTIDE SEQUENCE</scope>
    <source>
        <strain evidence="2">MELC-2E11</strain>
        <tissue evidence="2">Siphon/mantle</tissue>
    </source>
</reference>
<dbReference type="PANTHER" id="PTHR13618">
    <property type="entry name" value="LEUCINE ZIPPER CONTAINING TRANSCRIPTION FACTOR LZF1"/>
    <property type="match status" value="1"/>
</dbReference>
<dbReference type="InterPro" id="IPR028241">
    <property type="entry name" value="RAVE2/Rogdi"/>
</dbReference>
<protein>
    <submittedName>
        <fullName evidence="2">ROGDI-like protein</fullName>
    </submittedName>
</protein>
<dbReference type="Proteomes" id="UP001164746">
    <property type="component" value="Chromosome 4"/>
</dbReference>
<proteinExistence type="inferred from homology"/>
<evidence type="ECO:0000313" key="3">
    <source>
        <dbReference type="Proteomes" id="UP001164746"/>
    </source>
</evidence>
<sequence>MDDTEERRTLECSRRFPFRMGFAYCLRNNKIACLNSPNNTGQIKCVVTLMGDTLCDADISFRHKAGKENHMFKTKISPDIQWPLPQVQEAANHLAKALSIYHKLSGDQTFTSAKQVILMLDETMKLLNMGRTSLAFPKRKSIDDLVQYSSMQNFHPSVPSDVAVSFYVHSAKLILAVYHLHIVNSCREISSRHQVECTVQWLNEAVVLFTLALQQCQQLFDKLKVLESVHTHGEKVS</sequence>
<comment type="similarity">
    <text evidence="1">Belongs to the rogdi family.</text>
</comment>
<dbReference type="PANTHER" id="PTHR13618:SF1">
    <property type="entry name" value="PROTEIN ROGDI HOMOLOG"/>
    <property type="match status" value="1"/>
</dbReference>
<accession>A0ABY7E2K4</accession>
<evidence type="ECO:0000256" key="1">
    <source>
        <dbReference type="ARBA" id="ARBA00005535"/>
    </source>
</evidence>
<name>A0ABY7E2K4_MYAAR</name>
<dbReference type="EMBL" id="CP111015">
    <property type="protein sequence ID" value="WAR02659.1"/>
    <property type="molecule type" value="Genomic_DNA"/>
</dbReference>